<feature type="compositionally biased region" description="Basic and acidic residues" evidence="3">
    <location>
        <begin position="159"/>
        <end position="177"/>
    </location>
</feature>
<name>A0A8H7F6C1_AGABI</name>
<evidence type="ECO:0000313" key="6">
    <source>
        <dbReference type="Proteomes" id="UP000629468"/>
    </source>
</evidence>
<organism evidence="5 6">
    <name type="scientific">Agaricus bisporus var. burnettii</name>
    <dbReference type="NCBI Taxonomy" id="192524"/>
    <lineage>
        <taxon>Eukaryota</taxon>
        <taxon>Fungi</taxon>
        <taxon>Dikarya</taxon>
        <taxon>Basidiomycota</taxon>
        <taxon>Agaricomycotina</taxon>
        <taxon>Agaricomycetes</taxon>
        <taxon>Agaricomycetidae</taxon>
        <taxon>Agaricales</taxon>
        <taxon>Agaricineae</taxon>
        <taxon>Agaricaceae</taxon>
        <taxon>Agaricus</taxon>
    </lineage>
</organism>
<feature type="region of interest" description="Disordered" evidence="3">
    <location>
        <begin position="1"/>
        <end position="51"/>
    </location>
</feature>
<evidence type="ECO:0000313" key="5">
    <source>
        <dbReference type="EMBL" id="KAF7778697.1"/>
    </source>
</evidence>
<feature type="region of interest" description="Disordered" evidence="3">
    <location>
        <begin position="319"/>
        <end position="378"/>
    </location>
</feature>
<evidence type="ECO:0000256" key="3">
    <source>
        <dbReference type="SAM" id="MobiDB-lite"/>
    </source>
</evidence>
<keyword evidence="2" id="KW-0175">Coiled coil</keyword>
<gene>
    <name evidence="5" type="ORF">Agabi119p4_3042</name>
</gene>
<dbReference type="PANTHER" id="PTHR47845:SF1">
    <property type="entry name" value="NUCLEAR SPECKLE SPLICING REGULATORY PROTEIN 1 HOMOLOG"/>
    <property type="match status" value="1"/>
</dbReference>
<feature type="domain" description="Nuclear speckle splicing regulatory protein 1 N-terminal" evidence="4">
    <location>
        <begin position="65"/>
        <end position="180"/>
    </location>
</feature>
<evidence type="ECO:0000259" key="4">
    <source>
        <dbReference type="Pfam" id="PF09745"/>
    </source>
</evidence>
<feature type="compositionally biased region" description="Basic and acidic residues" evidence="3">
    <location>
        <begin position="324"/>
        <end position="361"/>
    </location>
</feature>
<sequence length="378" mass="42771">MKLSFSLAKPKAPAPPPTVTRPSAFGDGDDDDVTGSPSTPPSSNSKTSVNKVVLAQNVQASKAMKKRIEAEKQVDETVYEYDEVWDKMQEAKLKAKMAKESESKERKPKYIHGLLSAATTRKLDHLRSEEKMMQRERELEGDEFKDKETFVTQAYKDQMEQVRKAEEQEKRREELQKKQGGSSTGMAHFYRKLLEESEQQHEVTVAATQGKRIIGPQGPTPNLTITKPPELMPLSDLELAKAAREQGKEVEVNDDGQIVDKRDLLSAGLNLSLPNTRRLGKQQDTAQNVSDKPVAAHTAVGTAASRREINERRRREIMQQMEVETTRVESEKQKEEAEKLRRTVTKRNNESDVQSARERYLARKRQKLEDTASDDPDG</sequence>
<dbReference type="AlphaFoldDB" id="A0A8H7F6C1"/>
<comment type="similarity">
    <text evidence="1">Belongs to the NSRP1 family.</text>
</comment>
<evidence type="ECO:0000256" key="2">
    <source>
        <dbReference type="ARBA" id="ARBA00023054"/>
    </source>
</evidence>
<accession>A0A8H7F6C1</accession>
<protein>
    <recommendedName>
        <fullName evidence="4">Nuclear speckle splicing regulatory protein 1 N-terminal domain-containing protein</fullName>
    </recommendedName>
</protein>
<dbReference type="InterPro" id="IPR053246">
    <property type="entry name" value="NS_splicing_regulatory_protein"/>
</dbReference>
<comment type="caution">
    <text evidence="5">The sequence shown here is derived from an EMBL/GenBank/DDBJ whole genome shotgun (WGS) entry which is preliminary data.</text>
</comment>
<feature type="region of interest" description="Disordered" evidence="3">
    <location>
        <begin position="276"/>
        <end position="306"/>
    </location>
</feature>
<reference evidence="5 6" key="1">
    <citation type="journal article" name="Sci. Rep.">
        <title>Telomere-to-telomere assembled and centromere annotated genomes of the two main subspecies of the button mushroom Agaricus bisporus reveal especially polymorphic chromosome ends.</title>
        <authorList>
            <person name="Sonnenberg A.S.M."/>
            <person name="Sedaghat-Telgerd N."/>
            <person name="Lavrijssen B."/>
            <person name="Ohm R.A."/>
            <person name="Hendrickx P.M."/>
            <person name="Scholtmeijer K."/>
            <person name="Baars J.J.P."/>
            <person name="van Peer A."/>
        </authorList>
    </citation>
    <scope>NUCLEOTIDE SEQUENCE [LARGE SCALE GENOMIC DNA]</scope>
    <source>
        <strain evidence="5 6">H119_p4</strain>
    </source>
</reference>
<dbReference type="Proteomes" id="UP000629468">
    <property type="component" value="Unassembled WGS sequence"/>
</dbReference>
<feature type="compositionally biased region" description="Low complexity" evidence="3">
    <location>
        <begin position="34"/>
        <end position="51"/>
    </location>
</feature>
<dbReference type="GO" id="GO:0000381">
    <property type="term" value="P:regulation of alternative mRNA splicing, via spliceosome"/>
    <property type="evidence" value="ECO:0007669"/>
    <property type="project" value="InterPro"/>
</dbReference>
<dbReference type="Pfam" id="PF09745">
    <property type="entry name" value="NSRP1_N"/>
    <property type="match status" value="1"/>
</dbReference>
<dbReference type="EMBL" id="JABXXO010000004">
    <property type="protein sequence ID" value="KAF7778697.1"/>
    <property type="molecule type" value="Genomic_DNA"/>
</dbReference>
<dbReference type="PANTHER" id="PTHR47845">
    <property type="entry name" value="NUCLEAR SPECKLE SPLICING REGULATORY PROTEIN 1 HOMOLOG"/>
    <property type="match status" value="1"/>
</dbReference>
<feature type="region of interest" description="Disordered" evidence="3">
    <location>
        <begin position="159"/>
        <end position="187"/>
    </location>
</feature>
<evidence type="ECO:0000256" key="1">
    <source>
        <dbReference type="ARBA" id="ARBA00010126"/>
    </source>
</evidence>
<dbReference type="InterPro" id="IPR018612">
    <property type="entry name" value="NSRP1_N"/>
</dbReference>
<proteinExistence type="inferred from homology"/>